<keyword evidence="3" id="KW-1133">Transmembrane helix</keyword>
<dbReference type="PANTHER" id="PTHR36985:SF1">
    <property type="entry name" value="TRANSLOCATION AND ASSEMBLY MODULE SUBUNIT TAMB"/>
    <property type="match status" value="1"/>
</dbReference>
<dbReference type="RefSeq" id="WP_005362720.1">
    <property type="nucleotide sequence ID" value="NZ_APVG01000082.1"/>
</dbReference>
<evidence type="ECO:0000256" key="1">
    <source>
        <dbReference type="ARBA" id="ARBA00004167"/>
    </source>
</evidence>
<dbReference type="Proteomes" id="UP000023775">
    <property type="component" value="Unassembled WGS sequence"/>
</dbReference>
<keyword evidence="7" id="KW-1185">Reference proteome</keyword>
<dbReference type="OrthoDB" id="5555605at2"/>
<gene>
    <name evidence="6" type="ORF">G114_18626</name>
</gene>
<dbReference type="AlphaFoldDB" id="N9V4Y1"/>
<reference evidence="6 7" key="1">
    <citation type="journal article" date="2013" name="Genome Announc.">
        <title>Draft Genome Sequence of the Aeromonas diversa Type Strain.</title>
        <authorList>
            <person name="Farfan M."/>
            <person name="Spataro N."/>
            <person name="Sanglas A."/>
            <person name="Albarral V."/>
            <person name="Loren J.G."/>
            <person name="Bosch E."/>
            <person name="Fuste M.C."/>
        </authorList>
    </citation>
    <scope>NUCLEOTIDE SEQUENCE [LARGE SCALE GENOMIC DNA]</scope>
    <source>
        <strain evidence="6 7">2478-85</strain>
    </source>
</reference>
<feature type="domain" description="Translocation and assembly module TamB C-terminal" evidence="5">
    <location>
        <begin position="904"/>
        <end position="1236"/>
    </location>
</feature>
<evidence type="ECO:0000256" key="3">
    <source>
        <dbReference type="ARBA" id="ARBA00022989"/>
    </source>
</evidence>
<dbReference type="InterPro" id="IPR007452">
    <property type="entry name" value="TamB_C"/>
</dbReference>
<proteinExistence type="predicted"/>
<comment type="subcellular location">
    <subcellularLocation>
        <location evidence="1">Membrane</location>
        <topology evidence="1">Single-pass membrane protein</topology>
    </subcellularLocation>
</comment>
<protein>
    <recommendedName>
        <fullName evidence="5">Translocation and assembly module TamB C-terminal domain-containing protein</fullName>
    </recommendedName>
</protein>
<accession>N9V4Y1</accession>
<keyword evidence="2" id="KW-0812">Transmembrane</keyword>
<evidence type="ECO:0000256" key="4">
    <source>
        <dbReference type="ARBA" id="ARBA00023136"/>
    </source>
</evidence>
<dbReference type="GO" id="GO:0097347">
    <property type="term" value="C:TAM protein secretion complex"/>
    <property type="evidence" value="ECO:0007669"/>
    <property type="project" value="TreeGrafter"/>
</dbReference>
<evidence type="ECO:0000313" key="6">
    <source>
        <dbReference type="EMBL" id="ENY70392.1"/>
    </source>
</evidence>
<evidence type="ECO:0000256" key="2">
    <source>
        <dbReference type="ARBA" id="ARBA00022692"/>
    </source>
</evidence>
<dbReference type="EMBL" id="APVG01000082">
    <property type="protein sequence ID" value="ENY70392.1"/>
    <property type="molecule type" value="Genomic_DNA"/>
</dbReference>
<sequence>MNGIKQGLLWLLALFFLLLVAVSLLGFTHTGNLWLWQQARAHVPQLKGELVSGQLGYGWTLEGVGWQDELVDVTIGRARLEWDLGQLLKGRLWVKRLEVEQPVIRVAESEPAPESDEPFVWHPLPLRIEIDTLLVKGLELAVPGLNLAIKEGELGARMTRHGLTVHGPQVDGLTVALLPTEGAPAEAGSLPAKHPAQSASSGPTLPAIHLPFPVQIDGLTLNDFTYRDGDFEERVGRATLQGSAVDDLIQIERLTLEHEMASLTLAGKVNLSDAYPLALTLDGTLGKGMLEGALAGETLRLIGSGSLEKLALSLEAKGKINATLKGSLSPLDPALPFDARLSWSSLRWPLNKPAAGEESYRLKKGELTAKGSLEGYRVALNTAGEGSALPPFALKLEGEGDLHRLKHLALELAALSGTLKVAGKLGWDKGVDWQGKVHFNGINPHALIPEIKGELAGTVDSRFRLDDKGWRLALPSLALRGRLNQYPLSLEGKLEGNDKLEWQIPALQLTTGPNHIKVSGALTPGRWALDSVVAAPELVGLYPGLKGDLAGHVRVSGDQARPLLAIELGSNRLYYAGLDMRALTLGGALTLGEHPAGKLAATVASIKQEGVKLRKVTAQLDGDLRRHTLRLAMAGKPVATRLELTGSLQQQRWRGRLEQWELDTPLDGWQLRHPWPIELDTRQMSGQVGELCLDSGQATACVEKGSFSPQQGSLDVALSGFDLTRLRPWLPDNFQWQATLSAEGRAGWRGGRPEVRATVRTTPGVLVSDQLKTPYQRLVLGVDMDAREASFTFDFASRQLGTLESQVRVVDPLGRGLLSGAVTLGDLHPDAFAPLLPEVRELKGVLAGQARLEGTLAKPLLYGEVRLRDGEVQTHADLVTLSGLDTRLRINGERADIDGKVLVGKGPLTLGGFVVWDQLPLRGSLTLKGQDLEAQYPGMGRIRVSPDLAVSLGEKTEVTGKIDIPWARILVKSLPESAVALSSDVQVVMDDRPAPPPPAPLPLQMRVQVTIGPDVRLDAMGLRTQLVGVLRLNQDEGKPLAARGEIQLNDGRFKAYGQNLLIQEGKIRFSGPLDQPYLNINAIRNPETVEGNVTVGVKVTGPATKPKISVYSDPAMSESERLSYLLRGKGLQATGDENGMNSLLVAGAVNLGGGVVSNLGETLGLSDVSLDTAGSGDQTQVTLSAYLLPGLQLQYGVGVFSPIAEFKLRYELMPRLYLQAMTGLAQAVDIFYRFEF</sequence>
<organism evidence="6 7">
    <name type="scientific">Aeromonas diversa CDC 2478-85</name>
    <dbReference type="NCBI Taxonomy" id="1268237"/>
    <lineage>
        <taxon>Bacteria</taxon>
        <taxon>Pseudomonadati</taxon>
        <taxon>Pseudomonadota</taxon>
        <taxon>Gammaproteobacteria</taxon>
        <taxon>Aeromonadales</taxon>
        <taxon>Aeromonadaceae</taxon>
        <taxon>Aeromonas</taxon>
    </lineage>
</organism>
<name>N9V4Y1_9GAMM</name>
<comment type="caution">
    <text evidence="6">The sequence shown here is derived from an EMBL/GenBank/DDBJ whole genome shotgun (WGS) entry which is preliminary data.</text>
</comment>
<dbReference type="PATRIC" id="fig|1268237.3.peg.3648"/>
<dbReference type="eggNOG" id="COG2911">
    <property type="taxonomic scope" value="Bacteria"/>
</dbReference>
<dbReference type="GO" id="GO:0005886">
    <property type="term" value="C:plasma membrane"/>
    <property type="evidence" value="ECO:0007669"/>
    <property type="project" value="InterPro"/>
</dbReference>
<evidence type="ECO:0000313" key="7">
    <source>
        <dbReference type="Proteomes" id="UP000023775"/>
    </source>
</evidence>
<dbReference type="PANTHER" id="PTHR36985">
    <property type="entry name" value="TRANSLOCATION AND ASSEMBLY MODULE SUBUNIT TAMB"/>
    <property type="match status" value="1"/>
</dbReference>
<evidence type="ECO:0000259" key="5">
    <source>
        <dbReference type="Pfam" id="PF04357"/>
    </source>
</evidence>
<dbReference type="GO" id="GO:0009306">
    <property type="term" value="P:protein secretion"/>
    <property type="evidence" value="ECO:0007669"/>
    <property type="project" value="InterPro"/>
</dbReference>
<keyword evidence="4" id="KW-0472">Membrane</keyword>
<dbReference type="Pfam" id="PF04357">
    <property type="entry name" value="TamB"/>
    <property type="match status" value="1"/>
</dbReference>